<evidence type="ECO:0000313" key="2">
    <source>
        <dbReference type="EMBL" id="CAH3169252.1"/>
    </source>
</evidence>
<dbReference type="PANTHER" id="PTHR47027">
    <property type="entry name" value="REVERSE TRANSCRIPTASE DOMAIN-CONTAINING PROTEIN"/>
    <property type="match status" value="1"/>
</dbReference>
<evidence type="ECO:0000256" key="1">
    <source>
        <dbReference type="SAM" id="MobiDB-lite"/>
    </source>
</evidence>
<dbReference type="PANTHER" id="PTHR47027:SF25">
    <property type="entry name" value="REVERSE TRANSCRIPTASE DOMAIN-CONTAINING PROTEIN"/>
    <property type="match status" value="1"/>
</dbReference>
<name>A0ABN8QR96_9CNID</name>
<sequence length="180" mass="20515">MTTNKIKRWPSPSGKVREKRGADIGSDHDMVVAELRADRKVKKLATADKRAFIDDLGRQAEDASSKGEQGKMYKITKFRKFPIDWVMRRTTEDRTRGIGWTLLRALEDLDLADNLALVSHTHQHIQEETSRLNTYAQQIGLNISQKKTGDDIEHPKLPPVQVNGEDLPRTEQFTYSGQNC</sequence>
<keyword evidence="3" id="KW-1185">Reference proteome</keyword>
<dbReference type="Proteomes" id="UP001159405">
    <property type="component" value="Unassembled WGS sequence"/>
</dbReference>
<evidence type="ECO:0000313" key="3">
    <source>
        <dbReference type="Proteomes" id="UP001159405"/>
    </source>
</evidence>
<organism evidence="2 3">
    <name type="scientific">Porites lobata</name>
    <dbReference type="NCBI Taxonomy" id="104759"/>
    <lineage>
        <taxon>Eukaryota</taxon>
        <taxon>Metazoa</taxon>
        <taxon>Cnidaria</taxon>
        <taxon>Anthozoa</taxon>
        <taxon>Hexacorallia</taxon>
        <taxon>Scleractinia</taxon>
        <taxon>Fungiina</taxon>
        <taxon>Poritidae</taxon>
        <taxon>Porites</taxon>
    </lineage>
</organism>
<protein>
    <recommendedName>
        <fullName evidence="4">N-acetyltransferase domain-containing protein</fullName>
    </recommendedName>
</protein>
<proteinExistence type="predicted"/>
<feature type="region of interest" description="Disordered" evidence="1">
    <location>
        <begin position="1"/>
        <end position="23"/>
    </location>
</feature>
<accession>A0ABN8QR96</accession>
<evidence type="ECO:0008006" key="4">
    <source>
        <dbReference type="Google" id="ProtNLM"/>
    </source>
</evidence>
<gene>
    <name evidence="2" type="ORF">PLOB_00009665</name>
</gene>
<comment type="caution">
    <text evidence="2">The sequence shown here is derived from an EMBL/GenBank/DDBJ whole genome shotgun (WGS) entry which is preliminary data.</text>
</comment>
<dbReference type="EMBL" id="CALNXK010000149">
    <property type="protein sequence ID" value="CAH3169252.1"/>
    <property type="molecule type" value="Genomic_DNA"/>
</dbReference>
<reference evidence="2 3" key="1">
    <citation type="submission" date="2022-05" db="EMBL/GenBank/DDBJ databases">
        <authorList>
            <consortium name="Genoscope - CEA"/>
            <person name="William W."/>
        </authorList>
    </citation>
    <scope>NUCLEOTIDE SEQUENCE [LARGE SCALE GENOMIC DNA]</scope>
</reference>